<accession>A0ABW5IZ16</accession>
<sequence length="65" mass="7692">MKNGWPFLNIHRLPRINFALYPDFSGEHSQPEFFAESNNYPTRYNIYEDSKTGDIYISLSDFVAR</sequence>
<protein>
    <submittedName>
        <fullName evidence="1">Uncharacterized protein</fullName>
    </submittedName>
</protein>
<reference evidence="2" key="1">
    <citation type="journal article" date="2019" name="Int. J. Syst. Evol. Microbiol.">
        <title>The Global Catalogue of Microorganisms (GCM) 10K type strain sequencing project: providing services to taxonomists for standard genome sequencing and annotation.</title>
        <authorList>
            <consortium name="The Broad Institute Genomics Platform"/>
            <consortium name="The Broad Institute Genome Sequencing Center for Infectious Disease"/>
            <person name="Wu L."/>
            <person name="Ma J."/>
        </authorList>
    </citation>
    <scope>NUCLEOTIDE SEQUENCE [LARGE SCALE GENOMIC DNA]</scope>
    <source>
        <strain evidence="2">KCTC 42585</strain>
    </source>
</reference>
<evidence type="ECO:0000313" key="1">
    <source>
        <dbReference type="EMBL" id="MFD2518316.1"/>
    </source>
</evidence>
<organism evidence="1 2">
    <name type="scientific">Salinimicrobium flavum</name>
    <dbReference type="NCBI Taxonomy" id="1737065"/>
    <lineage>
        <taxon>Bacteria</taxon>
        <taxon>Pseudomonadati</taxon>
        <taxon>Bacteroidota</taxon>
        <taxon>Flavobacteriia</taxon>
        <taxon>Flavobacteriales</taxon>
        <taxon>Flavobacteriaceae</taxon>
        <taxon>Salinimicrobium</taxon>
    </lineage>
</organism>
<dbReference type="EMBL" id="JBHULT010000009">
    <property type="protein sequence ID" value="MFD2518316.1"/>
    <property type="molecule type" value="Genomic_DNA"/>
</dbReference>
<dbReference type="RefSeq" id="WP_380752201.1">
    <property type="nucleotide sequence ID" value="NZ_JBHULT010000009.1"/>
</dbReference>
<gene>
    <name evidence="1" type="ORF">ACFSTG_10460</name>
</gene>
<comment type="caution">
    <text evidence="1">The sequence shown here is derived from an EMBL/GenBank/DDBJ whole genome shotgun (WGS) entry which is preliminary data.</text>
</comment>
<keyword evidence="2" id="KW-1185">Reference proteome</keyword>
<name>A0ABW5IZ16_9FLAO</name>
<dbReference type="Proteomes" id="UP001597468">
    <property type="component" value="Unassembled WGS sequence"/>
</dbReference>
<proteinExistence type="predicted"/>
<evidence type="ECO:0000313" key="2">
    <source>
        <dbReference type="Proteomes" id="UP001597468"/>
    </source>
</evidence>